<name>A0AAF0DT06_9BASI</name>
<evidence type="ECO:0008006" key="11">
    <source>
        <dbReference type="Google" id="ProtNLM"/>
    </source>
</evidence>
<keyword evidence="6 7" id="KW-0472">Membrane</keyword>
<feature type="chain" id="PRO_5042082599" description="Post-GPI attachment to proteins factor 3" evidence="8">
    <location>
        <begin position="26"/>
        <end position="542"/>
    </location>
</feature>
<evidence type="ECO:0000256" key="4">
    <source>
        <dbReference type="ARBA" id="ARBA00022729"/>
    </source>
</evidence>
<dbReference type="PANTHER" id="PTHR13148:SF0">
    <property type="entry name" value="POST-GPI ATTACHMENT TO PROTEINS FACTOR 3"/>
    <property type="match status" value="1"/>
</dbReference>
<dbReference type="Proteomes" id="UP001216638">
    <property type="component" value="Chromosome 1"/>
</dbReference>
<organism evidence="9 10">
    <name type="scientific">Malassezia brasiliensis</name>
    <dbReference type="NCBI Taxonomy" id="1821822"/>
    <lineage>
        <taxon>Eukaryota</taxon>
        <taxon>Fungi</taxon>
        <taxon>Dikarya</taxon>
        <taxon>Basidiomycota</taxon>
        <taxon>Ustilaginomycotina</taxon>
        <taxon>Malasseziomycetes</taxon>
        <taxon>Malasseziales</taxon>
        <taxon>Malasseziaceae</taxon>
        <taxon>Malassezia</taxon>
    </lineage>
</organism>
<evidence type="ECO:0000256" key="5">
    <source>
        <dbReference type="ARBA" id="ARBA00022989"/>
    </source>
</evidence>
<sequence>MAGHAFLMRAVFVCVLAVLPAWVLGSEGDRSPKFQRCVASCVTDTCRNHRPLPFTDDTIVPSDPLPWYLVLTGWTCESNCAYHCTHRITNEAHQRVRDIRANIYDALRAEQDELRAQHERWNIQLAWREAGQTLDPACEGEAFADKDGVCVPQMLTPPEPLWPESTIRQVAEERIQKQLEWLPRIDKQTVQFYGKWAQLRVLGMQEPFSVLFSLLNLAVQVYALCYLLREQVPSTFPLKTTYLRHARISIVAWAASAFFHTRDLWWTERLDYFLAAAVLLSGLFFTGCRIAYILPGTQTYQRWLAVCGGAWVLHVLYLLSHWRLDYSYNMVVCTAVGILHNLVWLAAAFAPHLVHSLALRIGGHEHGEALLKGKGSEAHGASRAATHFMPYFSDAQRRRLVMLVLVMFVLPGLELFDFPPVLRLIDAHALWHLSTAPASLYWYQWLAADAHECVVRGWKLDLHADEVVEVDDLRTTERHSVLPAPGVSPMKARPGDTAASTTSASPAAVDELLAQVRRGLHVYSAWVQDAFHRLRALLITQT</sequence>
<evidence type="ECO:0000256" key="2">
    <source>
        <dbReference type="ARBA" id="ARBA00022502"/>
    </source>
</evidence>
<dbReference type="GO" id="GO:0005789">
    <property type="term" value="C:endoplasmic reticulum membrane"/>
    <property type="evidence" value="ECO:0007669"/>
    <property type="project" value="TreeGrafter"/>
</dbReference>
<dbReference type="GO" id="GO:0006506">
    <property type="term" value="P:GPI anchor biosynthetic process"/>
    <property type="evidence" value="ECO:0007669"/>
    <property type="project" value="UniProtKB-KW"/>
</dbReference>
<evidence type="ECO:0000256" key="8">
    <source>
        <dbReference type="SAM" id="SignalP"/>
    </source>
</evidence>
<evidence type="ECO:0000313" key="9">
    <source>
        <dbReference type="EMBL" id="WFC93444.1"/>
    </source>
</evidence>
<dbReference type="EMBL" id="CP119951">
    <property type="protein sequence ID" value="WFC93444.1"/>
    <property type="molecule type" value="Genomic_DNA"/>
</dbReference>
<dbReference type="InterPro" id="IPR007217">
    <property type="entry name" value="Per1-like"/>
</dbReference>
<keyword evidence="4 8" id="KW-0732">Signal</keyword>
<dbReference type="AlphaFoldDB" id="A0AAF0DT06"/>
<feature type="transmembrane region" description="Helical" evidence="7">
    <location>
        <begin position="326"/>
        <end position="350"/>
    </location>
</feature>
<keyword evidence="3 7" id="KW-0812">Transmembrane</keyword>
<feature type="transmembrane region" description="Helical" evidence="7">
    <location>
        <begin position="303"/>
        <end position="320"/>
    </location>
</feature>
<comment type="subcellular location">
    <subcellularLocation>
        <location evidence="1">Endomembrane system</location>
        <topology evidence="1">Multi-pass membrane protein</topology>
    </subcellularLocation>
</comment>
<dbReference type="Pfam" id="PF04080">
    <property type="entry name" value="Per1"/>
    <property type="match status" value="2"/>
</dbReference>
<keyword evidence="5 7" id="KW-1133">Transmembrane helix</keyword>
<evidence type="ECO:0000313" key="10">
    <source>
        <dbReference type="Proteomes" id="UP001216638"/>
    </source>
</evidence>
<dbReference type="GO" id="GO:0016788">
    <property type="term" value="F:hydrolase activity, acting on ester bonds"/>
    <property type="evidence" value="ECO:0007669"/>
    <property type="project" value="TreeGrafter"/>
</dbReference>
<keyword evidence="10" id="KW-1185">Reference proteome</keyword>
<accession>A0AAF0DT06</accession>
<protein>
    <recommendedName>
        <fullName evidence="11">Post-GPI attachment to proteins factor 3</fullName>
    </recommendedName>
</protein>
<keyword evidence="2" id="KW-0337">GPI-anchor biosynthesis</keyword>
<feature type="signal peptide" evidence="8">
    <location>
        <begin position="1"/>
        <end position="25"/>
    </location>
</feature>
<evidence type="ECO:0000256" key="3">
    <source>
        <dbReference type="ARBA" id="ARBA00022692"/>
    </source>
</evidence>
<evidence type="ECO:0000256" key="7">
    <source>
        <dbReference type="SAM" id="Phobius"/>
    </source>
</evidence>
<reference evidence="9" key="1">
    <citation type="submission" date="2023-03" db="EMBL/GenBank/DDBJ databases">
        <title>Mating type loci evolution in Malassezia.</title>
        <authorList>
            <person name="Coelho M.A."/>
        </authorList>
    </citation>
    <scope>NUCLEOTIDE SEQUENCE</scope>
    <source>
        <strain evidence="9">CBS 14135</strain>
    </source>
</reference>
<dbReference type="PANTHER" id="PTHR13148">
    <property type="entry name" value="PER1-RELATED"/>
    <property type="match status" value="1"/>
</dbReference>
<evidence type="ECO:0000256" key="6">
    <source>
        <dbReference type="ARBA" id="ARBA00023136"/>
    </source>
</evidence>
<evidence type="ECO:0000256" key="1">
    <source>
        <dbReference type="ARBA" id="ARBA00004127"/>
    </source>
</evidence>
<proteinExistence type="predicted"/>
<feature type="transmembrane region" description="Helical" evidence="7">
    <location>
        <begin position="272"/>
        <end position="291"/>
    </location>
</feature>
<gene>
    <name evidence="9" type="ORF">MBRA1_000064</name>
</gene>